<name>A0ACB8M8B0_CITSI</name>
<comment type="caution">
    <text evidence="1">The sequence shown here is derived from an EMBL/GenBank/DDBJ whole genome shotgun (WGS) entry which is preliminary data.</text>
</comment>
<reference evidence="2" key="1">
    <citation type="journal article" date="2023" name="Hortic. Res.">
        <title>A chromosome-level phased genome enabling allele-level studies in sweet orange: a case study on citrus Huanglongbing tolerance.</title>
        <authorList>
            <person name="Wu B."/>
            <person name="Yu Q."/>
            <person name="Deng Z."/>
            <person name="Duan Y."/>
            <person name="Luo F."/>
            <person name="Gmitter F. Jr."/>
        </authorList>
    </citation>
    <scope>NUCLEOTIDE SEQUENCE [LARGE SCALE GENOMIC DNA]</scope>
    <source>
        <strain evidence="2">cv. Valencia</strain>
    </source>
</reference>
<evidence type="ECO:0000313" key="2">
    <source>
        <dbReference type="Proteomes" id="UP000829398"/>
    </source>
</evidence>
<dbReference type="EMBL" id="CM039172">
    <property type="protein sequence ID" value="KAH9782024.1"/>
    <property type="molecule type" value="Genomic_DNA"/>
</dbReference>
<dbReference type="Proteomes" id="UP000829398">
    <property type="component" value="Chromosome 3"/>
</dbReference>
<gene>
    <name evidence="1" type="ORF">KPL71_008710</name>
</gene>
<evidence type="ECO:0000313" key="1">
    <source>
        <dbReference type="EMBL" id="KAH9782024.1"/>
    </source>
</evidence>
<accession>A0ACB8M8B0</accession>
<proteinExistence type="predicted"/>
<sequence>MPDSGNPEAKASPNLPWTTRLLMSAVAFAVDVSCRPNMTFNRRLFNLVDLKCSASSQPKNGVKSSDIVIDSGRNLWFRLYTPTNIVTETSTTSSLPVIVYFHGGGFVLLAANSKRFDDHCRRLAKEIPAVVISVNYRLAPENRYPSQYDDGIDVLKFIDSKISTVEDFPDCADLKRCFVAGDSAGGNLAHNVAVRANECSFSNLKLIGVIAIQPFFGGEERTQSEEDLNDITPLVSLKHSDWMWKAFLPEGSDRDHPAANTFGKNAIDISGVDIPATMVIVGGFDPLKVWQKRHYEGLKRHGKEAYLIEYPNVVHGFYFFPELHQGSLFIDNVRNFIQDQSAKS</sequence>
<organism evidence="1 2">
    <name type="scientific">Citrus sinensis</name>
    <name type="common">Sweet orange</name>
    <name type="synonym">Citrus aurantium var. sinensis</name>
    <dbReference type="NCBI Taxonomy" id="2711"/>
    <lineage>
        <taxon>Eukaryota</taxon>
        <taxon>Viridiplantae</taxon>
        <taxon>Streptophyta</taxon>
        <taxon>Embryophyta</taxon>
        <taxon>Tracheophyta</taxon>
        <taxon>Spermatophyta</taxon>
        <taxon>Magnoliopsida</taxon>
        <taxon>eudicotyledons</taxon>
        <taxon>Gunneridae</taxon>
        <taxon>Pentapetalae</taxon>
        <taxon>rosids</taxon>
        <taxon>malvids</taxon>
        <taxon>Sapindales</taxon>
        <taxon>Rutaceae</taxon>
        <taxon>Aurantioideae</taxon>
        <taxon>Citrus</taxon>
    </lineage>
</organism>
<protein>
    <submittedName>
        <fullName evidence="1">Carboxylesterase 18</fullName>
    </submittedName>
</protein>
<keyword evidence="2" id="KW-1185">Reference proteome</keyword>